<feature type="domain" description="PTS EIIA type-2" evidence="1">
    <location>
        <begin position="7"/>
        <end position="154"/>
    </location>
</feature>
<dbReference type="InterPro" id="IPR002178">
    <property type="entry name" value="PTS_EIIA_type-2_dom"/>
</dbReference>
<dbReference type="EMBL" id="CABWIE010000019">
    <property type="protein sequence ID" value="VWL94725.1"/>
    <property type="molecule type" value="Genomic_DNA"/>
</dbReference>
<dbReference type="InterPro" id="IPR016152">
    <property type="entry name" value="PTrfase/Anion_transptr"/>
</dbReference>
<dbReference type="Gene3D" id="3.40.930.10">
    <property type="entry name" value="Mannitol-specific EII, Chain A"/>
    <property type="match status" value="1"/>
</dbReference>
<protein>
    <submittedName>
        <fullName evidence="2">PTS system galactitol-specific EIIA component</fullName>
        <ecNumber evidence="2">2.7.1.200</ecNumber>
    </submittedName>
</protein>
<keyword evidence="3" id="KW-1185">Reference proteome</keyword>
<evidence type="ECO:0000313" key="2">
    <source>
        <dbReference type="EMBL" id="VWL94725.1"/>
    </source>
</evidence>
<sequence length="155" mass="16385">MADNAEMLFSPELVFFDWECATPGEVFARLEGELAPRGYIASGWLDAVRAREDAYPTGLAMPAANIAIPHTDPGFVAKPYIAVVKPASTVTFSAMAGMGSPVPAQVIINLGIAEPGGQVEALQALMNIFMDADAAADVLGQTTCQGMVDAIRRHF</sequence>
<dbReference type="Pfam" id="PF00359">
    <property type="entry name" value="PTS_EIIA_2"/>
    <property type="match status" value="1"/>
</dbReference>
<dbReference type="InterPro" id="IPR051541">
    <property type="entry name" value="PTS_SugarTrans_NitroReg"/>
</dbReference>
<evidence type="ECO:0000259" key="1">
    <source>
        <dbReference type="PROSITE" id="PS51094"/>
    </source>
</evidence>
<evidence type="ECO:0000313" key="3">
    <source>
        <dbReference type="Proteomes" id="UP000361836"/>
    </source>
</evidence>
<dbReference type="GO" id="GO:0016740">
    <property type="term" value="F:transferase activity"/>
    <property type="evidence" value="ECO:0007669"/>
    <property type="project" value="UniProtKB-KW"/>
</dbReference>
<reference evidence="2 3" key="1">
    <citation type="submission" date="2019-10" db="EMBL/GenBank/DDBJ databases">
        <authorList>
            <person name="Wolf R A."/>
        </authorList>
    </citation>
    <scope>NUCLEOTIDE SEQUENCE [LARGE SCALE GENOMIC DNA]</scope>
    <source>
        <strain evidence="2">Collinsella_aerofaciens_MC2</strain>
    </source>
</reference>
<accession>A0A5K1IZ25</accession>
<proteinExistence type="predicted"/>
<dbReference type="Proteomes" id="UP000361836">
    <property type="component" value="Unassembled WGS sequence"/>
</dbReference>
<dbReference type="RefSeq" id="WP_152076378.1">
    <property type="nucleotide sequence ID" value="NZ_CAAKNU010000085.1"/>
</dbReference>
<dbReference type="PANTHER" id="PTHR47738:SF3">
    <property type="entry name" value="PHOSPHOTRANSFERASE SYSTEM MANNITOL_FRUCTOSE-SPECIFIC IIA DOMAIN CONTAINING PROTEIN"/>
    <property type="match status" value="1"/>
</dbReference>
<dbReference type="SUPFAM" id="SSF55804">
    <property type="entry name" value="Phoshotransferase/anion transport protein"/>
    <property type="match status" value="1"/>
</dbReference>
<keyword evidence="2" id="KW-0808">Transferase</keyword>
<dbReference type="PROSITE" id="PS51094">
    <property type="entry name" value="PTS_EIIA_TYPE_2"/>
    <property type="match status" value="1"/>
</dbReference>
<name>A0A5K1IZ25_9ACTN</name>
<dbReference type="PANTHER" id="PTHR47738">
    <property type="entry name" value="PTS SYSTEM FRUCTOSE-LIKE EIIA COMPONENT-RELATED"/>
    <property type="match status" value="1"/>
</dbReference>
<dbReference type="EC" id="2.7.1.200" evidence="2"/>
<gene>
    <name evidence="2" type="primary">gatA_1</name>
    <name evidence="2" type="ORF">KCJAJFAP_00074</name>
</gene>
<dbReference type="AlphaFoldDB" id="A0A5K1IZ25"/>
<organism evidence="2 3">
    <name type="scientific">Collinsella aerofaciens</name>
    <dbReference type="NCBI Taxonomy" id="74426"/>
    <lineage>
        <taxon>Bacteria</taxon>
        <taxon>Bacillati</taxon>
        <taxon>Actinomycetota</taxon>
        <taxon>Coriobacteriia</taxon>
        <taxon>Coriobacteriales</taxon>
        <taxon>Coriobacteriaceae</taxon>
        <taxon>Collinsella</taxon>
    </lineage>
</organism>